<dbReference type="EC" id="3.1.3.84" evidence="2"/>
<dbReference type="SUPFAM" id="SSF52949">
    <property type="entry name" value="Macro domain-like"/>
    <property type="match status" value="1"/>
</dbReference>
<evidence type="ECO:0000313" key="7">
    <source>
        <dbReference type="Proteomes" id="UP000094285"/>
    </source>
</evidence>
<dbReference type="GeneID" id="30980562"/>
<organism evidence="6 7">
    <name type="scientific">Suhomyces tanzawaensis NRRL Y-17324</name>
    <dbReference type="NCBI Taxonomy" id="984487"/>
    <lineage>
        <taxon>Eukaryota</taxon>
        <taxon>Fungi</taxon>
        <taxon>Dikarya</taxon>
        <taxon>Ascomycota</taxon>
        <taxon>Saccharomycotina</taxon>
        <taxon>Pichiomycetes</taxon>
        <taxon>Debaryomycetaceae</taxon>
        <taxon>Suhomyces</taxon>
    </lineage>
</organism>
<dbReference type="Gene3D" id="3.40.220.10">
    <property type="entry name" value="Leucine Aminopeptidase, subunit E, domain 1"/>
    <property type="match status" value="1"/>
</dbReference>
<evidence type="ECO:0000256" key="4">
    <source>
        <dbReference type="ARBA" id="ARBA00034427"/>
    </source>
</evidence>
<dbReference type="RefSeq" id="XP_020066723.1">
    <property type="nucleotide sequence ID" value="XM_020206425.1"/>
</dbReference>
<evidence type="ECO:0000256" key="2">
    <source>
        <dbReference type="ARBA" id="ARBA00012983"/>
    </source>
</evidence>
<keyword evidence="7" id="KW-1185">Reference proteome</keyword>
<dbReference type="AlphaFoldDB" id="A0A1E4SQ17"/>
<dbReference type="GO" id="GO:0140291">
    <property type="term" value="P:peptidyl-glutamate ADP-deribosylation"/>
    <property type="evidence" value="ECO:0007669"/>
    <property type="project" value="TreeGrafter"/>
</dbReference>
<dbReference type="OrthoDB" id="2155246at2759"/>
<dbReference type="InterPro" id="IPR050892">
    <property type="entry name" value="ADP-ribose_metab_enzymes"/>
</dbReference>
<dbReference type="EMBL" id="KV453909">
    <property type="protein sequence ID" value="ODV81601.1"/>
    <property type="molecule type" value="Genomic_DNA"/>
</dbReference>
<dbReference type="SMART" id="SM00506">
    <property type="entry name" value="A1pp"/>
    <property type="match status" value="1"/>
</dbReference>
<comment type="similarity">
    <text evidence="1">Belongs to the POA1 family.</text>
</comment>
<feature type="domain" description="Macro" evidence="5">
    <location>
        <begin position="1"/>
        <end position="168"/>
    </location>
</feature>
<evidence type="ECO:0000313" key="6">
    <source>
        <dbReference type="EMBL" id="ODV81601.1"/>
    </source>
</evidence>
<dbReference type="InterPro" id="IPR043472">
    <property type="entry name" value="Macro_dom-like"/>
</dbReference>
<protein>
    <recommendedName>
        <fullName evidence="3">ADP-ribose 1''-phosphate phosphatase</fullName>
        <ecNumber evidence="2">3.1.3.84</ecNumber>
    </recommendedName>
</protein>
<proteinExistence type="inferred from homology"/>
<dbReference type="GO" id="GO:0016791">
    <property type="term" value="F:phosphatase activity"/>
    <property type="evidence" value="ECO:0007669"/>
    <property type="project" value="EnsemblFungi"/>
</dbReference>
<dbReference type="PANTHER" id="PTHR12521">
    <property type="entry name" value="PROTEIN C6ORF130"/>
    <property type="match status" value="1"/>
</dbReference>
<dbReference type="STRING" id="984487.A0A1E4SQ17"/>
<dbReference type="PANTHER" id="PTHR12521:SF0">
    <property type="entry name" value="ADP-RIBOSE GLYCOHYDROLASE OARD1"/>
    <property type="match status" value="1"/>
</dbReference>
<sequence>MISYIKGDLFSHKAPSGTTLLVHACNCRGLWGAGIATSFRKRFPSTYHKYVDFCKQHSDNPAGLLGKALILPSEALDPGKAGVYVVCLFTSDFAGKKKLQPLDIVYYTRQAMRSLHAQLPKLGGVETAGGKVVLNMPKINAGLFDVPWPKTEEALKEFDLQINVYALD</sequence>
<evidence type="ECO:0000256" key="3">
    <source>
        <dbReference type="ARBA" id="ARBA00019744"/>
    </source>
</evidence>
<dbReference type="CDD" id="cd02901">
    <property type="entry name" value="Macro_Poa1p-like"/>
    <property type="match status" value="1"/>
</dbReference>
<dbReference type="Pfam" id="PF01661">
    <property type="entry name" value="Macro"/>
    <property type="match status" value="1"/>
</dbReference>
<comment type="catalytic activity">
    <reaction evidence="4">
        <text>ADP-alpha-D-ribose 1''-phosphate + H2O = ADP-D-ribose + phosphate</text>
        <dbReference type="Rhea" id="RHEA:25029"/>
        <dbReference type="ChEBI" id="CHEBI:15377"/>
        <dbReference type="ChEBI" id="CHEBI:43474"/>
        <dbReference type="ChEBI" id="CHEBI:57967"/>
        <dbReference type="ChEBI" id="CHEBI:58753"/>
        <dbReference type="EC" id="3.1.3.84"/>
    </reaction>
</comment>
<name>A0A1E4SQ17_9ASCO</name>
<reference evidence="7" key="1">
    <citation type="submission" date="2016-05" db="EMBL/GenBank/DDBJ databases">
        <title>Comparative genomics of biotechnologically important yeasts.</title>
        <authorList>
            <consortium name="DOE Joint Genome Institute"/>
            <person name="Riley R."/>
            <person name="Haridas S."/>
            <person name="Wolfe K.H."/>
            <person name="Lopes M.R."/>
            <person name="Hittinger C.T."/>
            <person name="Goker M."/>
            <person name="Salamov A."/>
            <person name="Wisecaver J."/>
            <person name="Long T.M."/>
            <person name="Aerts A.L."/>
            <person name="Barry K."/>
            <person name="Choi C."/>
            <person name="Clum A."/>
            <person name="Coughlan A.Y."/>
            <person name="Deshpande S."/>
            <person name="Douglass A.P."/>
            <person name="Hanson S.J."/>
            <person name="Klenk H.-P."/>
            <person name="Labutti K."/>
            <person name="Lapidus A."/>
            <person name="Lindquist E."/>
            <person name="Lipzen A."/>
            <person name="Meier-Kolthoff J.P."/>
            <person name="Ohm R.A."/>
            <person name="Otillar R.P."/>
            <person name="Pangilinan J."/>
            <person name="Peng Y."/>
            <person name="Rokas A."/>
            <person name="Rosa C.A."/>
            <person name="Scheuner C."/>
            <person name="Sibirny A.A."/>
            <person name="Slot J.C."/>
            <person name="Stielow J.B."/>
            <person name="Sun H."/>
            <person name="Kurtzman C.P."/>
            <person name="Blackwell M."/>
            <person name="Grigoriev I.V."/>
            <person name="Jeffries T.W."/>
        </authorList>
    </citation>
    <scope>NUCLEOTIDE SEQUENCE [LARGE SCALE GENOMIC DNA]</scope>
    <source>
        <strain evidence="7">NRRL Y-17324</strain>
    </source>
</reference>
<dbReference type="PROSITE" id="PS51154">
    <property type="entry name" value="MACRO"/>
    <property type="match status" value="1"/>
</dbReference>
<gene>
    <name evidence="6" type="ORF">CANTADRAFT_19228</name>
</gene>
<dbReference type="GO" id="GO:0047407">
    <property type="term" value="F:ADP-ribosyl-[dinitrogen reductase] hydrolase activity"/>
    <property type="evidence" value="ECO:0007669"/>
    <property type="project" value="EnsemblFungi"/>
</dbReference>
<accession>A0A1E4SQ17</accession>
<dbReference type="Proteomes" id="UP000094285">
    <property type="component" value="Unassembled WGS sequence"/>
</dbReference>
<evidence type="ECO:0000259" key="5">
    <source>
        <dbReference type="PROSITE" id="PS51154"/>
    </source>
</evidence>
<dbReference type="InterPro" id="IPR002589">
    <property type="entry name" value="Macro_dom"/>
</dbReference>
<evidence type="ECO:0000256" key="1">
    <source>
        <dbReference type="ARBA" id="ARBA00006575"/>
    </source>
</evidence>